<dbReference type="GeneID" id="63751550"/>
<feature type="region of interest" description="Disordered" evidence="1">
    <location>
        <begin position="305"/>
        <end position="326"/>
    </location>
</feature>
<dbReference type="InterPro" id="IPR037104">
    <property type="entry name" value="Annexin_sf"/>
</dbReference>
<dbReference type="GO" id="GO:0001786">
    <property type="term" value="F:phosphatidylserine binding"/>
    <property type="evidence" value="ECO:0007669"/>
    <property type="project" value="TreeGrafter"/>
</dbReference>
<dbReference type="GO" id="GO:0005544">
    <property type="term" value="F:calcium-dependent phospholipid binding"/>
    <property type="evidence" value="ECO:0007669"/>
    <property type="project" value="InterPro"/>
</dbReference>
<dbReference type="PANTHER" id="PTHR10502">
    <property type="entry name" value="ANNEXIN"/>
    <property type="match status" value="1"/>
</dbReference>
<feature type="compositionally biased region" description="Low complexity" evidence="1">
    <location>
        <begin position="445"/>
        <end position="454"/>
    </location>
</feature>
<feature type="compositionally biased region" description="Basic and acidic residues" evidence="1">
    <location>
        <begin position="133"/>
        <end position="142"/>
    </location>
</feature>
<feature type="compositionally biased region" description="Polar residues" evidence="1">
    <location>
        <begin position="353"/>
        <end position="367"/>
    </location>
</feature>
<dbReference type="OrthoDB" id="2134400at2759"/>
<dbReference type="GO" id="GO:0012506">
    <property type="term" value="C:vesicle membrane"/>
    <property type="evidence" value="ECO:0007669"/>
    <property type="project" value="TreeGrafter"/>
</dbReference>
<feature type="compositionally biased region" description="Basic and acidic residues" evidence="1">
    <location>
        <begin position="487"/>
        <end position="519"/>
    </location>
</feature>
<reference evidence="3" key="1">
    <citation type="journal article" date="2017" name="Genome Biol.">
        <title>Comparative genomics reveals high biological diversity and specific adaptations in the industrially and medically important fungal genus Aspergillus.</title>
        <authorList>
            <person name="de Vries R.P."/>
            <person name="Riley R."/>
            <person name="Wiebenga A."/>
            <person name="Aguilar-Osorio G."/>
            <person name="Amillis S."/>
            <person name="Uchima C.A."/>
            <person name="Anderluh G."/>
            <person name="Asadollahi M."/>
            <person name="Askin M."/>
            <person name="Barry K."/>
            <person name="Battaglia E."/>
            <person name="Bayram O."/>
            <person name="Benocci T."/>
            <person name="Braus-Stromeyer S.A."/>
            <person name="Caldana C."/>
            <person name="Canovas D."/>
            <person name="Cerqueira G.C."/>
            <person name="Chen F."/>
            <person name="Chen W."/>
            <person name="Choi C."/>
            <person name="Clum A."/>
            <person name="Dos Santos R.A."/>
            <person name="Damasio A.R."/>
            <person name="Diallinas G."/>
            <person name="Emri T."/>
            <person name="Fekete E."/>
            <person name="Flipphi M."/>
            <person name="Freyberg S."/>
            <person name="Gallo A."/>
            <person name="Gournas C."/>
            <person name="Habgood R."/>
            <person name="Hainaut M."/>
            <person name="Harispe M.L."/>
            <person name="Henrissat B."/>
            <person name="Hilden K.S."/>
            <person name="Hope R."/>
            <person name="Hossain A."/>
            <person name="Karabika E."/>
            <person name="Karaffa L."/>
            <person name="Karanyi Z."/>
            <person name="Krasevec N."/>
            <person name="Kuo A."/>
            <person name="Kusch H."/>
            <person name="LaButti K."/>
            <person name="Lagendijk E.L."/>
            <person name="Lapidus A."/>
            <person name="Levasseur A."/>
            <person name="Lindquist E."/>
            <person name="Lipzen A."/>
            <person name="Logrieco A.F."/>
            <person name="MacCabe A."/>
            <person name="Maekelae M.R."/>
            <person name="Malavazi I."/>
            <person name="Melin P."/>
            <person name="Meyer V."/>
            <person name="Mielnichuk N."/>
            <person name="Miskei M."/>
            <person name="Molnar A.P."/>
            <person name="Mule G."/>
            <person name="Ngan C.Y."/>
            <person name="Orejas M."/>
            <person name="Orosz E."/>
            <person name="Ouedraogo J.P."/>
            <person name="Overkamp K.M."/>
            <person name="Park H.-S."/>
            <person name="Perrone G."/>
            <person name="Piumi F."/>
            <person name="Punt P.J."/>
            <person name="Ram A.F."/>
            <person name="Ramon A."/>
            <person name="Rauscher S."/>
            <person name="Record E."/>
            <person name="Riano-Pachon D.M."/>
            <person name="Robert V."/>
            <person name="Roehrig J."/>
            <person name="Ruller R."/>
            <person name="Salamov A."/>
            <person name="Salih N.S."/>
            <person name="Samson R.A."/>
            <person name="Sandor E."/>
            <person name="Sanguinetti M."/>
            <person name="Schuetze T."/>
            <person name="Sepcic K."/>
            <person name="Shelest E."/>
            <person name="Sherlock G."/>
            <person name="Sophianopoulou V."/>
            <person name="Squina F.M."/>
            <person name="Sun H."/>
            <person name="Susca A."/>
            <person name="Todd R.B."/>
            <person name="Tsang A."/>
            <person name="Unkles S.E."/>
            <person name="van de Wiele N."/>
            <person name="van Rossen-Uffink D."/>
            <person name="Oliveira J.V."/>
            <person name="Vesth T.C."/>
            <person name="Visser J."/>
            <person name="Yu J.-H."/>
            <person name="Zhou M."/>
            <person name="Andersen M.R."/>
            <person name="Archer D.B."/>
            <person name="Baker S.E."/>
            <person name="Benoit I."/>
            <person name="Brakhage A.A."/>
            <person name="Braus G.H."/>
            <person name="Fischer R."/>
            <person name="Frisvad J.C."/>
            <person name="Goldman G.H."/>
            <person name="Houbraken J."/>
            <person name="Oakley B."/>
            <person name="Pocsi I."/>
            <person name="Scazzocchio C."/>
            <person name="Seiboth B."/>
            <person name="vanKuyk P.A."/>
            <person name="Wortman J."/>
            <person name="Dyer P.S."/>
            <person name="Grigoriev I.V."/>
        </authorList>
    </citation>
    <scope>NUCLEOTIDE SEQUENCE [LARGE SCALE GENOMIC DNA]</scope>
    <source>
        <strain evidence="3">DTO 134E9</strain>
    </source>
</reference>
<feature type="compositionally biased region" description="Basic and acidic residues" evidence="1">
    <location>
        <begin position="100"/>
        <end position="111"/>
    </location>
</feature>
<dbReference type="SUPFAM" id="SSF47874">
    <property type="entry name" value="Annexin"/>
    <property type="match status" value="1"/>
</dbReference>
<name>A0A1L9RGT5_ASPWE</name>
<proteinExistence type="predicted"/>
<feature type="region of interest" description="Disordered" evidence="1">
    <location>
        <begin position="1"/>
        <end position="224"/>
    </location>
</feature>
<protein>
    <recommendedName>
        <fullName evidence="4">Annexin</fullName>
    </recommendedName>
</protein>
<dbReference type="STRING" id="1073089.A0A1L9RGT5"/>
<dbReference type="Proteomes" id="UP000184383">
    <property type="component" value="Unassembled WGS sequence"/>
</dbReference>
<dbReference type="GO" id="GO:0005737">
    <property type="term" value="C:cytoplasm"/>
    <property type="evidence" value="ECO:0007669"/>
    <property type="project" value="TreeGrafter"/>
</dbReference>
<feature type="region of interest" description="Disordered" evidence="1">
    <location>
        <begin position="421"/>
        <end position="523"/>
    </location>
</feature>
<accession>A0A1L9RGT5</accession>
<evidence type="ECO:0000313" key="3">
    <source>
        <dbReference type="Proteomes" id="UP000184383"/>
    </source>
</evidence>
<dbReference type="PANTHER" id="PTHR10502:SF107">
    <property type="entry name" value="ANNEXIN ANXC4 (AFU_ORTHOLOGUE AFUA_3G07020)"/>
    <property type="match status" value="1"/>
</dbReference>
<dbReference type="GO" id="GO:0005509">
    <property type="term" value="F:calcium ion binding"/>
    <property type="evidence" value="ECO:0007669"/>
    <property type="project" value="InterPro"/>
</dbReference>
<organism evidence="2 3">
    <name type="scientific">Aspergillus wentii DTO 134E9</name>
    <dbReference type="NCBI Taxonomy" id="1073089"/>
    <lineage>
        <taxon>Eukaryota</taxon>
        <taxon>Fungi</taxon>
        <taxon>Dikarya</taxon>
        <taxon>Ascomycota</taxon>
        <taxon>Pezizomycotina</taxon>
        <taxon>Eurotiomycetes</taxon>
        <taxon>Eurotiomycetidae</taxon>
        <taxon>Eurotiales</taxon>
        <taxon>Aspergillaceae</taxon>
        <taxon>Aspergillus</taxon>
        <taxon>Aspergillus subgen. Cremei</taxon>
    </lineage>
</organism>
<evidence type="ECO:0000256" key="1">
    <source>
        <dbReference type="SAM" id="MobiDB-lite"/>
    </source>
</evidence>
<dbReference type="Gene3D" id="1.10.220.10">
    <property type="entry name" value="Annexin"/>
    <property type="match status" value="3"/>
</dbReference>
<gene>
    <name evidence="2" type="ORF">ASPWEDRAFT_42052</name>
</gene>
<feature type="region of interest" description="Disordered" evidence="1">
    <location>
        <begin position="341"/>
        <end position="393"/>
    </location>
</feature>
<dbReference type="GO" id="GO:0005886">
    <property type="term" value="C:plasma membrane"/>
    <property type="evidence" value="ECO:0007669"/>
    <property type="project" value="TreeGrafter"/>
</dbReference>
<dbReference type="EMBL" id="KV878213">
    <property type="protein sequence ID" value="OJJ34135.1"/>
    <property type="molecule type" value="Genomic_DNA"/>
</dbReference>
<sequence>MSLQVNDPRSRGRSKSPGGRSRDRSRSRSQVPSPAPESRRRRTNKKYSDSESAGENLRSASRNPRSRGSRSNARYDVSSEESEDSEDDHRDRHRHRRDRYAHSDVGEEDLKSPAPKYSGTAGYDSRSHRRHPSQYDRDRYSSDSDSSADDDLAYGDLPGKREKHYRLSSGGSKLAGLFKRGSSRPTEEAPPEVPGSHPGYARHHPFKYADPVQSPHAELGVLQPNWPPIPECEMPGFVPPSSQAEAQTMPGAFPSVTVSGQPGVSAASAPVYAVPQYMNVSQHPNNPYAPRPLSIPTTVAYAPAVSSPNHQRHSSSDSPIHPAYANPPAFQYAQIDPSLRYATSKPAGKPHTHSSSAQLSRPSTTEAGQPHQEVRYTTQPESSRPPPLPSRDQQHFVEIAPGNRTHGRSHSHSVSSANNLTVAVPDPSHRPSSPLLEPYTGTYQSISPMPSPIIAAPRLDDELSDLEPLDAPSDMDRGLMKHIRKRSKDDREHKERRSERSKRDSSRVRHERHGSHDPESLILISPSSGRKRVSFYDPAPDAIAMQEALSHTRNIDTKTLIRILPHLDSDEVLDLRKEYKNHVKLHGKGINVAKHIRLKLGNSTFGKVCYVTALGRFESEAYWANCYYQSSTSRRELLIESLMGRTNMEIREIKEDFRDSRYMDDLEKCMKAELKADKFRVAVLLALEGRRQSEREPVNPDLVQRDVQDLYRALMSREGGETAMIHTIVRRSDSHLREVLRVYERIYKHNFAKAMIAKSRNLVGETLAHILNGAINRPMRDALLLHQALRESRSGKERSELLISRLVRLHWEPRHLERVKSEFRKRYRERLEEAIAVEVLGTTGGSEWGEFCIELARSSSVRKA</sequence>
<dbReference type="GO" id="GO:0005634">
    <property type="term" value="C:nucleus"/>
    <property type="evidence" value="ECO:0007669"/>
    <property type="project" value="TreeGrafter"/>
</dbReference>
<dbReference type="AlphaFoldDB" id="A0A1L9RGT5"/>
<keyword evidence="3" id="KW-1185">Reference proteome</keyword>
<evidence type="ECO:0000313" key="2">
    <source>
        <dbReference type="EMBL" id="OJJ34135.1"/>
    </source>
</evidence>
<dbReference type="RefSeq" id="XP_040687811.1">
    <property type="nucleotide sequence ID" value="XM_040835702.1"/>
</dbReference>
<dbReference type="VEuPathDB" id="FungiDB:ASPWEDRAFT_42052"/>
<evidence type="ECO:0008006" key="4">
    <source>
        <dbReference type="Google" id="ProtNLM"/>
    </source>
</evidence>